<accession>A0A9P6M1H7</accession>
<name>A0A9P6M1H7_MORAP</name>
<gene>
    <name evidence="3" type="ORF">BGZ70_008528</name>
</gene>
<evidence type="ECO:0000256" key="1">
    <source>
        <dbReference type="SAM" id="MobiDB-lite"/>
    </source>
</evidence>
<organism evidence="3 4">
    <name type="scientific">Mortierella alpina</name>
    <name type="common">Oleaginous fungus</name>
    <name type="synonym">Mortierella renispora</name>
    <dbReference type="NCBI Taxonomy" id="64518"/>
    <lineage>
        <taxon>Eukaryota</taxon>
        <taxon>Fungi</taxon>
        <taxon>Fungi incertae sedis</taxon>
        <taxon>Mucoromycota</taxon>
        <taxon>Mortierellomycotina</taxon>
        <taxon>Mortierellomycetes</taxon>
        <taxon>Mortierellales</taxon>
        <taxon>Mortierellaceae</taxon>
        <taxon>Mortierella</taxon>
    </lineage>
</organism>
<keyword evidence="2" id="KW-0472">Membrane</keyword>
<keyword evidence="2" id="KW-1133">Transmembrane helix</keyword>
<feature type="transmembrane region" description="Helical" evidence="2">
    <location>
        <begin position="131"/>
        <end position="154"/>
    </location>
</feature>
<dbReference type="EMBL" id="JAAAHY010000618">
    <property type="protein sequence ID" value="KAF9960640.1"/>
    <property type="molecule type" value="Genomic_DNA"/>
</dbReference>
<comment type="caution">
    <text evidence="3">The sequence shown here is derived from an EMBL/GenBank/DDBJ whole genome shotgun (WGS) entry which is preliminary data.</text>
</comment>
<reference evidence="3" key="1">
    <citation type="journal article" date="2020" name="Fungal Divers.">
        <title>Resolving the Mortierellaceae phylogeny through synthesis of multi-gene phylogenetics and phylogenomics.</title>
        <authorList>
            <person name="Vandepol N."/>
            <person name="Liber J."/>
            <person name="Desiro A."/>
            <person name="Na H."/>
            <person name="Kennedy M."/>
            <person name="Barry K."/>
            <person name="Grigoriev I.V."/>
            <person name="Miller A.N."/>
            <person name="O'Donnell K."/>
            <person name="Stajich J.E."/>
            <person name="Bonito G."/>
        </authorList>
    </citation>
    <scope>NUCLEOTIDE SEQUENCE</scope>
    <source>
        <strain evidence="3">CK1249</strain>
    </source>
</reference>
<feature type="transmembrane region" description="Helical" evidence="2">
    <location>
        <begin position="231"/>
        <end position="253"/>
    </location>
</feature>
<evidence type="ECO:0000256" key="2">
    <source>
        <dbReference type="SAM" id="Phobius"/>
    </source>
</evidence>
<dbReference type="AlphaFoldDB" id="A0A9P6M1H7"/>
<feature type="compositionally biased region" description="Low complexity" evidence="1">
    <location>
        <begin position="198"/>
        <end position="208"/>
    </location>
</feature>
<proteinExistence type="predicted"/>
<feature type="transmembrane region" description="Helical" evidence="2">
    <location>
        <begin position="166"/>
        <end position="189"/>
    </location>
</feature>
<feature type="region of interest" description="Disordered" evidence="1">
    <location>
        <begin position="195"/>
        <end position="224"/>
    </location>
</feature>
<evidence type="ECO:0000313" key="3">
    <source>
        <dbReference type="EMBL" id="KAF9960640.1"/>
    </source>
</evidence>
<sequence length="385" mass="41206">MSSTIRKYRQRLVEEWPRLVVALVSLYGICYAANNILSTSQQIQSFSSFAHHDRSRPLSLASSPSSPFVHIPPQLTFITPSGRSDDTDASGSSSHSDQHPKSNVILNQLRLLTGSSQELANIDFEGRTEAAVVYTLLVISSLSILDNAIGLMVATRRSLRLTQVAFAIWCLRFLFRILSLVSVIFMLVAGTDTGGGSSSSPIPSAKSPLHANGDIPADGPPTMDDDGARTMMTLTVLEVIVALVHGWSLLVLIRDLRNQPRPRTVLARLWDWFCGSRWGQRLGLAPNPLGSLSNGSVHSFQSNLYVGYGGRGGSAVDVETCSIRSGGSGSSIWDRDIAASLGFGTGLLSSGSSVRSVAVTIPEMLVAAGRSRASSISSFDSAEKL</sequence>
<protein>
    <submittedName>
        <fullName evidence="3">Uncharacterized protein</fullName>
    </submittedName>
</protein>
<dbReference type="OrthoDB" id="2424059at2759"/>
<keyword evidence="4" id="KW-1185">Reference proteome</keyword>
<dbReference type="Proteomes" id="UP000738359">
    <property type="component" value="Unassembled WGS sequence"/>
</dbReference>
<evidence type="ECO:0000313" key="4">
    <source>
        <dbReference type="Proteomes" id="UP000738359"/>
    </source>
</evidence>
<keyword evidence="2" id="KW-0812">Transmembrane</keyword>